<dbReference type="InterPro" id="IPR013094">
    <property type="entry name" value="AB_hydrolase_3"/>
</dbReference>
<dbReference type="Gene3D" id="3.40.50.1820">
    <property type="entry name" value="alpha/beta hydrolase"/>
    <property type="match status" value="1"/>
</dbReference>
<evidence type="ECO:0000313" key="3">
    <source>
        <dbReference type="Proteomes" id="UP000541444"/>
    </source>
</evidence>
<sequence>MATIQFKDDCDSMEVGLREFDSSWTWQANELRAIDVPCIWGELPLGFRRLAPYHSQMMSEVEAEIHKRLNSRAAMALCDSEVSALLDGIGDILVGLSGGDALVSFIDSTMANEVEHDFAPLIRIYKNGRVERILGTERVPPSLDSDTGVLSKDVVIDHETGLSARMYIPKIAHPNEKLPLLIYIHGGGFVTESAFSPLYHNYLNSLVTQGNIVAVSVEYRLAPEYPLPIGYHDCWDAVQWVFSTTNKESWLKDHTDFDRVFLAGDSAGANFSHDILIRAKDDEKVNILGVVLVNMYFWGTERIGSEDMDTPSPFNKRLMSTIWPTMYPTCSGIDDLRNNPFLEGAPSFSSLACKRMLIFVAEKDVLKDRGWFYYETLKNSGWSGEVEIEEMEGEDHVFHLFNPTCEKAGNMIKRFVSFFKQAPSFLR</sequence>
<evidence type="ECO:0000259" key="1">
    <source>
        <dbReference type="Pfam" id="PF07859"/>
    </source>
</evidence>
<dbReference type="Pfam" id="PF07859">
    <property type="entry name" value="Abhydrolase_3"/>
    <property type="match status" value="1"/>
</dbReference>
<dbReference type="InterPro" id="IPR050466">
    <property type="entry name" value="Carboxylest/Gibb_receptor"/>
</dbReference>
<dbReference type="GO" id="GO:0016787">
    <property type="term" value="F:hydrolase activity"/>
    <property type="evidence" value="ECO:0007669"/>
    <property type="project" value="InterPro"/>
</dbReference>
<keyword evidence="3" id="KW-1185">Reference proteome</keyword>
<protein>
    <recommendedName>
        <fullName evidence="1">Alpha/beta hydrolase fold-3 domain-containing protein</fullName>
    </recommendedName>
</protein>
<dbReference type="PANTHER" id="PTHR23024">
    <property type="entry name" value="ARYLACETAMIDE DEACETYLASE"/>
    <property type="match status" value="1"/>
</dbReference>
<dbReference type="AlphaFoldDB" id="A0A7J7LT68"/>
<feature type="domain" description="Alpha/beta hydrolase fold-3" evidence="1">
    <location>
        <begin position="181"/>
        <end position="399"/>
    </location>
</feature>
<dbReference type="InterPro" id="IPR029058">
    <property type="entry name" value="AB_hydrolase_fold"/>
</dbReference>
<name>A0A7J7LT68_9MAGN</name>
<reference evidence="2 3" key="1">
    <citation type="journal article" date="2020" name="IScience">
        <title>Genome Sequencing of the Endangered Kingdonia uniflora (Circaeasteraceae, Ranunculales) Reveals Potential Mechanisms of Evolutionary Specialization.</title>
        <authorList>
            <person name="Sun Y."/>
            <person name="Deng T."/>
            <person name="Zhang A."/>
            <person name="Moore M.J."/>
            <person name="Landis J.B."/>
            <person name="Lin N."/>
            <person name="Zhang H."/>
            <person name="Zhang X."/>
            <person name="Huang J."/>
            <person name="Zhang X."/>
            <person name="Sun H."/>
            <person name="Wang H."/>
        </authorList>
    </citation>
    <scope>NUCLEOTIDE SEQUENCE [LARGE SCALE GENOMIC DNA]</scope>
    <source>
        <strain evidence="2">TB1705</strain>
        <tissue evidence="2">Leaf</tissue>
    </source>
</reference>
<dbReference type="SUPFAM" id="SSF53474">
    <property type="entry name" value="alpha/beta-Hydrolases"/>
    <property type="match status" value="1"/>
</dbReference>
<dbReference type="EMBL" id="JACGCM010002030">
    <property type="protein sequence ID" value="KAF6145734.1"/>
    <property type="molecule type" value="Genomic_DNA"/>
</dbReference>
<evidence type="ECO:0000313" key="2">
    <source>
        <dbReference type="EMBL" id="KAF6145734.1"/>
    </source>
</evidence>
<accession>A0A7J7LT68</accession>
<proteinExistence type="predicted"/>
<organism evidence="2 3">
    <name type="scientific">Kingdonia uniflora</name>
    <dbReference type="NCBI Taxonomy" id="39325"/>
    <lineage>
        <taxon>Eukaryota</taxon>
        <taxon>Viridiplantae</taxon>
        <taxon>Streptophyta</taxon>
        <taxon>Embryophyta</taxon>
        <taxon>Tracheophyta</taxon>
        <taxon>Spermatophyta</taxon>
        <taxon>Magnoliopsida</taxon>
        <taxon>Ranunculales</taxon>
        <taxon>Circaeasteraceae</taxon>
        <taxon>Kingdonia</taxon>
    </lineage>
</organism>
<dbReference type="Proteomes" id="UP000541444">
    <property type="component" value="Unassembled WGS sequence"/>
</dbReference>
<dbReference type="OrthoDB" id="408631at2759"/>
<dbReference type="PANTHER" id="PTHR23024:SF467">
    <property type="entry name" value="CARBOXYLESTERASE 12-RELATED"/>
    <property type="match status" value="1"/>
</dbReference>
<comment type="caution">
    <text evidence="2">The sequence shown here is derived from an EMBL/GenBank/DDBJ whole genome shotgun (WGS) entry which is preliminary data.</text>
</comment>
<gene>
    <name evidence="2" type="ORF">GIB67_016183</name>
</gene>